<organism evidence="1 2">
    <name type="scientific">Melastoma candidum</name>
    <dbReference type="NCBI Taxonomy" id="119954"/>
    <lineage>
        <taxon>Eukaryota</taxon>
        <taxon>Viridiplantae</taxon>
        <taxon>Streptophyta</taxon>
        <taxon>Embryophyta</taxon>
        <taxon>Tracheophyta</taxon>
        <taxon>Spermatophyta</taxon>
        <taxon>Magnoliopsida</taxon>
        <taxon>eudicotyledons</taxon>
        <taxon>Gunneridae</taxon>
        <taxon>Pentapetalae</taxon>
        <taxon>rosids</taxon>
        <taxon>malvids</taxon>
        <taxon>Myrtales</taxon>
        <taxon>Melastomataceae</taxon>
        <taxon>Melastomatoideae</taxon>
        <taxon>Melastomateae</taxon>
        <taxon>Melastoma</taxon>
    </lineage>
</organism>
<gene>
    <name evidence="1" type="ORF">MLD38_035604</name>
</gene>
<sequence>MGAPPKAAAARTKKPKENHGKGKASGRDGPKVSQASKKNFKPRNKSREVAKQERKQQLLPARLEEDVPDFPRGGGSLLSQREREEIHAEIDKEFETEERVSKKQKGKRFQKRRESNDDDPGSLFGDGITGKLPKFANRISLKNVSPGMKLWGVISEINEKDLVVGLPGGLRGFTRVADAFDHVFDEVKENDINVLASMFSVGQLVSCVVMEVDEDKKERGLRKIWLSLSLSALHKGFTLDAIQEGMVMSAYVKSVEDHGYILHFGLSSFTGFLPKATQRESEVSDLKAGKLVQGVVKNIDKARKLVYLNSNLDMATKTLTKDIKGISMDLLSPGMLVTARVKSTLENGIMLSFLTYFTGTVDLFHLENILSTKSWSDNYPSNKKVNARILFIDPTSRAIGLTLNSHLITNVSPPLLVKVGDIFENAKVVRVEKGSGLLLEIPSSPVFSPAFVSVSDIDDMEAHKLVKKFKAGSHVRLRVVNHRLLEGLAVGVIKDIAFEGAVFTHSEVKPGMMVRAKVVTVDNFGAIVQFPGGIKALCPLSHMSELEVPKVGKKFQVGAELAFRVLGCKSKKITVTHKKTLLKSKHAIISSYADATDGLVTHGWITKIEQHGCFVRFYNGVQGFAPRHEMGLEAGSDPNLMYHVGQGVKCRVIVSNSGAQRITLSFTAKPARISDDDIVKLGSLIPGEVVSFTPRGVVIFVNAKSHSKGTIPFEHLADHHDHAISMKSVLKPGYKFEQLLVLDTEGHNLLLSAKFSLINAAQNLPANTQQLHANSIVHGYICNTIATGCFVRFLGHLTGFCPRKKAIDDQSIELAEAFFVGQSVRSDILDVDNDSGKVKVSLKQSSCFSTDASFIRDYYTTEDKIARLQSSNDNKFSLKWVEEFSIGRVIEGKIQEAKDYGVVVSFLNHNDVFGFIAQHHLGGSSVEVGSTIHAAVLDIAKAERIVDLSLKPELKDKLNNDNSKNHAKKKKRKSETIMDLELGQTITAVVEIVKDNYLVLSIPEFNHTIGYALKYDYNTQKLPRKQYVYGQSVTATVVALPSAETMGRLLMLLKSFADLGDSTSKRAKKKSKPSVGSLVQAEVTEIKPLEIRVKLGNGFHGRIHITELNDDNDTEDPLKDFKVGQTLKSRIVAASDSRNHNKSTQWELSAKPKVVAESYEVEGELNQEEFSPGQHVAGYVYKVENDWVWLSMSRQTRAKLFILDTACEPSEFTEFQRRFSVGKGVSGYVLTYNKEKKLIRMVQRPLAVSSKNNNVTSDVSADSTPHRSSEDIGAYMQEGDIVGGRISKIFPGVGGFLVQVGPSASGRVHYTEITDYLVSDPLSGYHEGQFVKCKVIEITQSVTGTTHIDLSLRQSILGVSGTDSKEIFAKHTSKRLEKIEELHVGMDVQGYVKNITSKGCFVSISRKIDAKVLLSNLSDGFIENPEKQFPVGKLVKGRILSVEPLLKRVEVTLKTSNTGKESKSVTNDLSSLVVGCVVPGNIRRVEPYGLFITIHPSNLVGLCHKSQLSDDHIEDVGSKYKAGEDVKVKILKVDQDRQRISLGMKDSYIHENRKNMETTSDQDEDDELMTENGFQGHNKSFTSPSSGSGIFQDLMIEDDDDEDDAALAQVESRAAVPPLEVALDDLEQNGEDIEVIPEKHLEDAHSADPKSKKEARKKAKQEREKEIRAAEQRLLEKDVPRTPDEFEKLVRSSPNSSFVWIKYMAFMLSVADVEKARSIAERALRTINIREENEKLNVWVAYFNLENTYGNPPEEAVQKVFQRALQYCDPKKVHLALLGVYERNKQHQLANDLLEKISKKFKHSCKAWLRRFQWLLEQHEDGIQPIVNRALLCLPRHKHIKFISQAAILEFKSGIPARGRTMFEGMLREYPKRTDLWSVYLDQEVKLGDAEIIRSLFERAISLSLPLKKIKFLFKKYLAYEKSQGDEERAEYVKRKAMEYAESANES</sequence>
<comment type="caution">
    <text evidence="1">The sequence shown here is derived from an EMBL/GenBank/DDBJ whole genome shotgun (WGS) entry which is preliminary data.</text>
</comment>
<reference evidence="2" key="1">
    <citation type="journal article" date="2023" name="Front. Plant Sci.">
        <title>Chromosomal-level genome assembly of Melastoma candidum provides insights into trichome evolution.</title>
        <authorList>
            <person name="Zhong Y."/>
            <person name="Wu W."/>
            <person name="Sun C."/>
            <person name="Zou P."/>
            <person name="Liu Y."/>
            <person name="Dai S."/>
            <person name="Zhou R."/>
        </authorList>
    </citation>
    <scope>NUCLEOTIDE SEQUENCE [LARGE SCALE GENOMIC DNA]</scope>
</reference>
<protein>
    <submittedName>
        <fullName evidence="1">Uncharacterized protein</fullName>
    </submittedName>
</protein>
<keyword evidence="2" id="KW-1185">Reference proteome</keyword>
<accession>A0ACB9LHB4</accession>
<proteinExistence type="predicted"/>
<evidence type="ECO:0000313" key="1">
    <source>
        <dbReference type="EMBL" id="KAI4310641.1"/>
    </source>
</evidence>
<name>A0ACB9LHB4_9MYRT</name>
<evidence type="ECO:0000313" key="2">
    <source>
        <dbReference type="Proteomes" id="UP001057402"/>
    </source>
</evidence>
<dbReference type="EMBL" id="CM042890">
    <property type="protein sequence ID" value="KAI4310641.1"/>
    <property type="molecule type" value="Genomic_DNA"/>
</dbReference>
<dbReference type="Proteomes" id="UP001057402">
    <property type="component" value="Chromosome 11"/>
</dbReference>